<reference evidence="5" key="1">
    <citation type="submission" date="2016-10" db="EMBL/GenBank/DDBJ databases">
        <authorList>
            <person name="Varghese N."/>
            <person name="Submissions S."/>
        </authorList>
    </citation>
    <scope>NUCLEOTIDE SEQUENCE [LARGE SCALE GENOMIC DNA]</scope>
    <source>
        <strain evidence="5">DSM 44771</strain>
    </source>
</reference>
<keyword evidence="2" id="KW-0012">Acyltransferase</keyword>
<evidence type="ECO:0000259" key="3">
    <source>
        <dbReference type="PROSITE" id="PS51186"/>
    </source>
</evidence>
<keyword evidence="5" id="KW-1185">Reference proteome</keyword>
<dbReference type="CDD" id="cd04301">
    <property type="entry name" value="NAT_SF"/>
    <property type="match status" value="1"/>
</dbReference>
<dbReference type="SUPFAM" id="SSF55729">
    <property type="entry name" value="Acyl-CoA N-acyltransferases (Nat)"/>
    <property type="match status" value="1"/>
</dbReference>
<dbReference type="PROSITE" id="PS51186">
    <property type="entry name" value="GNAT"/>
    <property type="match status" value="1"/>
</dbReference>
<dbReference type="InterPro" id="IPR000182">
    <property type="entry name" value="GNAT_dom"/>
</dbReference>
<proteinExistence type="predicted"/>
<dbReference type="Proteomes" id="UP000198852">
    <property type="component" value="Unassembled WGS sequence"/>
</dbReference>
<dbReference type="InterPro" id="IPR045039">
    <property type="entry name" value="NSI-like"/>
</dbReference>
<dbReference type="Gene3D" id="3.40.630.30">
    <property type="match status" value="1"/>
</dbReference>
<feature type="domain" description="N-acetyltransferase" evidence="3">
    <location>
        <begin position="20"/>
        <end position="155"/>
    </location>
</feature>
<dbReference type="GO" id="GO:0005737">
    <property type="term" value="C:cytoplasm"/>
    <property type="evidence" value="ECO:0007669"/>
    <property type="project" value="TreeGrafter"/>
</dbReference>
<name>A0A1I6P1U5_9PSEU</name>
<dbReference type="NCBIfam" id="NF005921">
    <property type="entry name" value="PRK07922.1"/>
    <property type="match status" value="1"/>
</dbReference>
<keyword evidence="1 4" id="KW-0808">Transferase</keyword>
<accession>A0A1I6P1U5</accession>
<sequence length="183" mass="20382">MTPPIRRYDGCMNGYAPSEIVIRRARIADVPTIKALVDTYAGEVLLEKELVTLYEDIQEFWVAEDGGRVVGCGALHVLWEDLAEIRTVAIDPVVKGRGIGHRIVQRLIELATDLGLTRLFVLTFETEFFGRHGFRTIDGAPVSPEVYEEMRRSVDAGVAEFLDLANIKPNTLGNTRMLLDLPG</sequence>
<dbReference type="STRING" id="95161.SAMN05660874_00373"/>
<dbReference type="Pfam" id="PF00583">
    <property type="entry name" value="Acetyltransf_1"/>
    <property type="match status" value="1"/>
</dbReference>
<protein>
    <submittedName>
        <fullName evidence="4">Amino-acid N-acetyltransferase</fullName>
    </submittedName>
</protein>
<dbReference type="EMBL" id="FOZX01000001">
    <property type="protein sequence ID" value="SFS34177.1"/>
    <property type="molecule type" value="Genomic_DNA"/>
</dbReference>
<evidence type="ECO:0000313" key="5">
    <source>
        <dbReference type="Proteomes" id="UP000198852"/>
    </source>
</evidence>
<dbReference type="AlphaFoldDB" id="A0A1I6P1U5"/>
<evidence type="ECO:0000313" key="4">
    <source>
        <dbReference type="EMBL" id="SFS34177.1"/>
    </source>
</evidence>
<dbReference type="GO" id="GO:0008080">
    <property type="term" value="F:N-acetyltransferase activity"/>
    <property type="evidence" value="ECO:0007669"/>
    <property type="project" value="InterPro"/>
</dbReference>
<dbReference type="InterPro" id="IPR016181">
    <property type="entry name" value="Acyl_CoA_acyltransferase"/>
</dbReference>
<dbReference type="PANTHER" id="PTHR43626:SF4">
    <property type="entry name" value="GCN5-RELATED N-ACETYLTRANSFERASE 2, CHLOROPLASTIC"/>
    <property type="match status" value="1"/>
</dbReference>
<evidence type="ECO:0000256" key="2">
    <source>
        <dbReference type="ARBA" id="ARBA00023315"/>
    </source>
</evidence>
<dbReference type="PANTHER" id="PTHR43626">
    <property type="entry name" value="ACYL-COA N-ACYLTRANSFERASE"/>
    <property type="match status" value="1"/>
</dbReference>
<gene>
    <name evidence="4" type="ORF">SAMN05660874_00373</name>
</gene>
<organism evidence="4 5">
    <name type="scientific">Saccharopolyspora flava</name>
    <dbReference type="NCBI Taxonomy" id="95161"/>
    <lineage>
        <taxon>Bacteria</taxon>
        <taxon>Bacillati</taxon>
        <taxon>Actinomycetota</taxon>
        <taxon>Actinomycetes</taxon>
        <taxon>Pseudonocardiales</taxon>
        <taxon>Pseudonocardiaceae</taxon>
        <taxon>Saccharopolyspora</taxon>
    </lineage>
</organism>
<evidence type="ECO:0000256" key="1">
    <source>
        <dbReference type="ARBA" id="ARBA00022679"/>
    </source>
</evidence>